<dbReference type="EMBL" id="CP123488">
    <property type="protein sequence ID" value="WGL58470.1"/>
    <property type="molecule type" value="Genomic_DNA"/>
</dbReference>
<evidence type="ECO:0000256" key="6">
    <source>
        <dbReference type="ARBA" id="ARBA00023145"/>
    </source>
</evidence>
<feature type="binding site" evidence="10">
    <location>
        <position position="113"/>
    </location>
    <ligand>
        <name>L-glutamate</name>
        <dbReference type="ChEBI" id="CHEBI:29985"/>
    </ligand>
</feature>
<dbReference type="PANTHER" id="PTHR43199">
    <property type="entry name" value="GLUTATHIONE HYDROLASE"/>
    <property type="match status" value="1"/>
</dbReference>
<dbReference type="PANTHER" id="PTHR43199:SF1">
    <property type="entry name" value="GLUTATHIONE HYDROLASE PROENZYME"/>
    <property type="match status" value="1"/>
</dbReference>
<accession>A0AA95G2X9</accession>
<sequence>MIKPTFLCRVALAALLAGSCFSAVSAPPPPVSYGVEEDVFHPVRAQQGMVASVDAMATQVGVDILRQGGNAVDAAVAVGYALAVMHPQAGNLGGGGFMMLRTKEGKTVAIDFREMAPEQATRDMFLDGEGHPDAKKSLTSHLASGTPGTVAGFSLALEKYGTLPLNKVIQPAIKLAQDGFIINSALADDLKTYGSEVLPNHANSKAIFWKDGEPLKQGEKLVQTNLANSLTLIAQNGPDAFYKGAIAEQIADEMHHNGGLLSKADLANYKAIERTPISGEYRGYEVFSMPPPSSGGIHIVQILNILENFDLHKYGFGSADAMQLMAEAEKQAYADRSEYLGDPDFVKVPWQALTNKAYAKSIAERIDLNKAKPSSEIKPGKLAPYESNQTTHFSVVDKDGNAVAVTYTLNTTFGTGIVAGNTGILMNNEMDDFSAKPGVPNVYGLVGGDANAVGPKKRPLSSMSPTIVVKDGKTWLVTGSPGGSRIITTVLQMVVNTVDFGMNVAEATNAPRFHHQWLPDELRVEKGFSPDTLKLLEGKGQKVVLKEAMGSTQSIMVGPDGTLYGASDPRSPDDLTAGY</sequence>
<dbReference type="EC" id="2.3.2.2" evidence="11"/>
<feature type="binding site" evidence="10">
    <location>
        <begin position="461"/>
        <end position="462"/>
    </location>
    <ligand>
        <name>L-glutamate</name>
        <dbReference type="ChEBI" id="CHEBI:29985"/>
    </ligand>
</feature>
<keyword evidence="6 11" id="KW-0865">Zymogen</keyword>
<dbReference type="InterPro" id="IPR000101">
    <property type="entry name" value="GGT_peptidase"/>
</dbReference>
<evidence type="ECO:0000256" key="10">
    <source>
        <dbReference type="PIRSR" id="PIRSR600101-2"/>
    </source>
</evidence>
<evidence type="ECO:0000313" key="14">
    <source>
        <dbReference type="EMBL" id="WGL58470.1"/>
    </source>
</evidence>
<feature type="binding site" evidence="10">
    <location>
        <position position="483"/>
    </location>
    <ligand>
        <name>L-glutamate</name>
        <dbReference type="ChEBI" id="CHEBI:29985"/>
    </ligand>
</feature>
<dbReference type="PROSITE" id="PS51257">
    <property type="entry name" value="PROKAR_LIPOPROTEIN"/>
    <property type="match status" value="1"/>
</dbReference>
<dbReference type="InterPro" id="IPR043137">
    <property type="entry name" value="GGT_ssub_C"/>
</dbReference>
<comment type="catalytic activity">
    <reaction evidence="2 11">
        <text>glutathione + H2O = L-cysteinylglycine + L-glutamate</text>
        <dbReference type="Rhea" id="RHEA:28807"/>
        <dbReference type="ChEBI" id="CHEBI:15377"/>
        <dbReference type="ChEBI" id="CHEBI:29985"/>
        <dbReference type="ChEBI" id="CHEBI:57925"/>
        <dbReference type="ChEBI" id="CHEBI:61694"/>
        <dbReference type="EC" id="3.4.19.13"/>
    </reaction>
</comment>
<gene>
    <name evidence="14" type="primary">ggt</name>
    <name evidence="14" type="ORF">QBD33_01415</name>
</gene>
<dbReference type="PROSITE" id="PS00462">
    <property type="entry name" value="G_GLU_TRANSPEPTIDASE"/>
    <property type="match status" value="1"/>
</dbReference>
<keyword evidence="7 11" id="KW-0012">Acyltransferase</keyword>
<dbReference type="FunFam" id="3.60.20.40:FF:000003">
    <property type="entry name" value="Gamma-glutamyltranspeptidase"/>
    <property type="match status" value="1"/>
</dbReference>
<dbReference type="GO" id="GO:0006750">
    <property type="term" value="P:glutathione biosynthetic process"/>
    <property type="evidence" value="ECO:0007669"/>
    <property type="project" value="UniProtKB-KW"/>
</dbReference>
<organism evidence="14 15">
    <name type="scientific">Kluyvera intermedia</name>
    <name type="common">Enterobacter intermedius</name>
    <dbReference type="NCBI Taxonomy" id="61648"/>
    <lineage>
        <taxon>Bacteria</taxon>
        <taxon>Pseudomonadati</taxon>
        <taxon>Pseudomonadota</taxon>
        <taxon>Gammaproteobacteria</taxon>
        <taxon>Enterobacterales</taxon>
        <taxon>Enterobacteriaceae</taxon>
        <taxon>Kluyvera</taxon>
    </lineage>
</organism>
<dbReference type="GO" id="GO:0103068">
    <property type="term" value="F:leukotriene C4 gamma-glutamyl transferase activity"/>
    <property type="evidence" value="ECO:0007669"/>
    <property type="project" value="UniProtKB-EC"/>
</dbReference>
<comment type="similarity">
    <text evidence="3 11">Belongs to the gamma-glutamyltransferase family.</text>
</comment>
<dbReference type="GO" id="GO:0006751">
    <property type="term" value="P:glutathione catabolic process"/>
    <property type="evidence" value="ECO:0007669"/>
    <property type="project" value="UniProtKB-UniRule"/>
</dbReference>
<dbReference type="EC" id="3.4.19.13" evidence="11"/>
<evidence type="ECO:0000256" key="12">
    <source>
        <dbReference type="SAM" id="MobiDB-lite"/>
    </source>
</evidence>
<evidence type="ECO:0000256" key="1">
    <source>
        <dbReference type="ARBA" id="ARBA00001049"/>
    </source>
</evidence>
<reference evidence="14" key="1">
    <citation type="submission" date="2023-04" db="EMBL/GenBank/DDBJ databases">
        <title>APH(3)-Id, a novel chromosomal aminoglycoside phosphotransferase, identified from an environmental isolate of Kluyvera intermedia DW18.</title>
        <authorList>
            <person name="Sha Y."/>
        </authorList>
    </citation>
    <scope>NUCLEOTIDE SEQUENCE</scope>
    <source>
        <strain evidence="14">DW18</strain>
    </source>
</reference>
<proteinExistence type="inferred from homology"/>
<keyword evidence="5 11" id="KW-0378">Hydrolase</keyword>
<feature type="active site" description="Nucleophile" evidence="9">
    <location>
        <position position="390"/>
    </location>
</feature>
<feature type="chain" id="PRO_5041642967" description="Glutathione hydrolase proenzyme" evidence="13">
    <location>
        <begin position="26"/>
        <end position="579"/>
    </location>
</feature>
<dbReference type="AlphaFoldDB" id="A0AA95G2X9"/>
<keyword evidence="11" id="KW-0317">Glutathione biosynthesis</keyword>
<dbReference type="InterPro" id="IPR043138">
    <property type="entry name" value="GGT_lsub"/>
</dbReference>
<evidence type="ECO:0000256" key="5">
    <source>
        <dbReference type="ARBA" id="ARBA00022801"/>
    </source>
</evidence>
<dbReference type="NCBIfam" id="NF007187">
    <property type="entry name" value="PRK09615.1"/>
    <property type="match status" value="1"/>
</dbReference>
<evidence type="ECO:0000256" key="11">
    <source>
        <dbReference type="RuleBase" id="RU368036"/>
    </source>
</evidence>
<evidence type="ECO:0000256" key="2">
    <source>
        <dbReference type="ARBA" id="ARBA00001089"/>
    </source>
</evidence>
<feature type="binding site" evidence="10">
    <location>
        <begin position="408"/>
        <end position="410"/>
    </location>
    <ligand>
        <name>L-glutamate</name>
        <dbReference type="ChEBI" id="CHEBI:29985"/>
    </ligand>
</feature>
<dbReference type="FunFam" id="1.10.246.130:FF:000004">
    <property type="entry name" value="Gamma-glutamyltranspeptidase (Ggt)"/>
    <property type="match status" value="1"/>
</dbReference>
<dbReference type="Gene3D" id="1.10.246.130">
    <property type="match status" value="1"/>
</dbReference>
<name>A0AA95G2X9_KLUIN</name>
<dbReference type="Gene3D" id="3.60.20.40">
    <property type="match status" value="1"/>
</dbReference>
<dbReference type="RefSeq" id="WP_280558962.1">
    <property type="nucleotide sequence ID" value="NZ_CP123488.1"/>
</dbReference>
<dbReference type="Pfam" id="PF01019">
    <property type="entry name" value="G_glu_transpept"/>
    <property type="match status" value="1"/>
</dbReference>
<keyword evidence="13" id="KW-0732">Signal</keyword>
<keyword evidence="4 11" id="KW-0808">Transferase</keyword>
<protein>
    <recommendedName>
        <fullName evidence="11">Glutathione hydrolase proenzyme</fullName>
        <ecNumber evidence="11">2.3.2.2</ecNumber>
        <ecNumber evidence="11">3.4.19.13</ecNumber>
    </recommendedName>
    <component>
        <recommendedName>
            <fullName evidence="11">Glutathione hydrolase large chain</fullName>
        </recommendedName>
    </component>
    <component>
        <recommendedName>
            <fullName evidence="11">Glutathione hydrolase small chain</fullName>
        </recommendedName>
    </component>
</protein>
<evidence type="ECO:0000256" key="9">
    <source>
        <dbReference type="PIRSR" id="PIRSR600101-1"/>
    </source>
</evidence>
<dbReference type="NCBIfam" id="TIGR00066">
    <property type="entry name" value="g_glut_trans"/>
    <property type="match status" value="1"/>
</dbReference>
<dbReference type="Proteomes" id="UP001177527">
    <property type="component" value="Chromosome"/>
</dbReference>
<dbReference type="GO" id="GO:0036374">
    <property type="term" value="F:glutathione hydrolase activity"/>
    <property type="evidence" value="ECO:0007669"/>
    <property type="project" value="UniProtKB-UniRule"/>
</dbReference>
<comment type="catalytic activity">
    <reaction evidence="8 11">
        <text>an N-terminal (5-L-glutamyl)-[peptide] + an alpha-amino acid = 5-L-glutamyl amino acid + an N-terminal L-alpha-aminoacyl-[peptide]</text>
        <dbReference type="Rhea" id="RHEA:23904"/>
        <dbReference type="Rhea" id="RHEA-COMP:9780"/>
        <dbReference type="Rhea" id="RHEA-COMP:9795"/>
        <dbReference type="ChEBI" id="CHEBI:77644"/>
        <dbReference type="ChEBI" id="CHEBI:78597"/>
        <dbReference type="ChEBI" id="CHEBI:78599"/>
        <dbReference type="ChEBI" id="CHEBI:78608"/>
        <dbReference type="EC" id="2.3.2.2"/>
    </reaction>
</comment>
<evidence type="ECO:0000256" key="3">
    <source>
        <dbReference type="ARBA" id="ARBA00009381"/>
    </source>
</evidence>
<evidence type="ECO:0000256" key="8">
    <source>
        <dbReference type="ARBA" id="ARBA00047417"/>
    </source>
</evidence>
<dbReference type="SUPFAM" id="SSF56235">
    <property type="entry name" value="N-terminal nucleophile aminohydrolases (Ntn hydrolases)"/>
    <property type="match status" value="1"/>
</dbReference>
<comment type="subunit">
    <text evidence="11">This enzyme consists of two polypeptide chains, which are synthesized in precursor form from a single polypeptide.</text>
</comment>
<evidence type="ECO:0000256" key="7">
    <source>
        <dbReference type="ARBA" id="ARBA00023315"/>
    </source>
</evidence>
<comment type="pathway">
    <text evidence="11">Sulfur metabolism; glutathione metabolism.</text>
</comment>
<dbReference type="InterPro" id="IPR055262">
    <property type="entry name" value="GGT_CS"/>
</dbReference>
<dbReference type="InterPro" id="IPR029055">
    <property type="entry name" value="Ntn_hydrolases_N"/>
</dbReference>
<comment type="catalytic activity">
    <reaction evidence="1 11">
        <text>an S-substituted glutathione + H2O = an S-substituted L-cysteinylglycine + L-glutamate</text>
        <dbReference type="Rhea" id="RHEA:59468"/>
        <dbReference type="ChEBI" id="CHEBI:15377"/>
        <dbReference type="ChEBI" id="CHEBI:29985"/>
        <dbReference type="ChEBI" id="CHEBI:90779"/>
        <dbReference type="ChEBI" id="CHEBI:143103"/>
        <dbReference type="EC" id="3.4.19.13"/>
    </reaction>
</comment>
<feature type="region of interest" description="Disordered" evidence="12">
    <location>
        <begin position="560"/>
        <end position="579"/>
    </location>
</feature>
<evidence type="ECO:0000256" key="13">
    <source>
        <dbReference type="SAM" id="SignalP"/>
    </source>
</evidence>
<feature type="signal peptide" evidence="13">
    <location>
        <begin position="1"/>
        <end position="25"/>
    </location>
</feature>
<feature type="binding site" evidence="10">
    <location>
        <position position="432"/>
    </location>
    <ligand>
        <name>L-glutamate</name>
        <dbReference type="ChEBI" id="CHEBI:29985"/>
    </ligand>
</feature>
<evidence type="ECO:0000313" key="15">
    <source>
        <dbReference type="Proteomes" id="UP001177527"/>
    </source>
</evidence>
<evidence type="ECO:0000256" key="4">
    <source>
        <dbReference type="ARBA" id="ARBA00022679"/>
    </source>
</evidence>
<dbReference type="InterPro" id="IPR051792">
    <property type="entry name" value="GGT_bact"/>
</dbReference>
<comment type="PTM">
    <text evidence="11">Cleaved by autocatalysis into a large and a small subunit.</text>
</comment>
<dbReference type="PRINTS" id="PR01210">
    <property type="entry name" value="GGTRANSPTASE"/>
</dbReference>